<gene>
    <name evidence="1" type="ORF">HPB47_023308</name>
</gene>
<keyword evidence="2" id="KW-1185">Reference proteome</keyword>
<accession>A0AC60QAJ8</accession>
<organism evidence="1 2">
    <name type="scientific">Ixodes persulcatus</name>
    <name type="common">Taiga tick</name>
    <dbReference type="NCBI Taxonomy" id="34615"/>
    <lineage>
        <taxon>Eukaryota</taxon>
        <taxon>Metazoa</taxon>
        <taxon>Ecdysozoa</taxon>
        <taxon>Arthropoda</taxon>
        <taxon>Chelicerata</taxon>
        <taxon>Arachnida</taxon>
        <taxon>Acari</taxon>
        <taxon>Parasitiformes</taxon>
        <taxon>Ixodida</taxon>
        <taxon>Ixodoidea</taxon>
        <taxon>Ixodidae</taxon>
        <taxon>Ixodinae</taxon>
        <taxon>Ixodes</taxon>
    </lineage>
</organism>
<comment type="caution">
    <text evidence="1">The sequence shown here is derived from an EMBL/GenBank/DDBJ whole genome shotgun (WGS) entry which is preliminary data.</text>
</comment>
<dbReference type="EMBL" id="JABSTQ010009382">
    <property type="protein sequence ID" value="KAG0429786.1"/>
    <property type="molecule type" value="Genomic_DNA"/>
</dbReference>
<protein>
    <submittedName>
        <fullName evidence="1">Uncharacterized protein</fullName>
    </submittedName>
</protein>
<evidence type="ECO:0000313" key="2">
    <source>
        <dbReference type="Proteomes" id="UP000805193"/>
    </source>
</evidence>
<dbReference type="Proteomes" id="UP000805193">
    <property type="component" value="Unassembled WGS sequence"/>
</dbReference>
<proteinExistence type="predicted"/>
<reference evidence="1 2" key="1">
    <citation type="journal article" date="2020" name="Cell">
        <title>Large-Scale Comparative Analyses of Tick Genomes Elucidate Their Genetic Diversity and Vector Capacities.</title>
        <authorList>
            <consortium name="Tick Genome and Microbiome Consortium (TIGMIC)"/>
            <person name="Jia N."/>
            <person name="Wang J."/>
            <person name="Shi W."/>
            <person name="Du L."/>
            <person name="Sun Y."/>
            <person name="Zhan W."/>
            <person name="Jiang J.F."/>
            <person name="Wang Q."/>
            <person name="Zhang B."/>
            <person name="Ji P."/>
            <person name="Bell-Sakyi L."/>
            <person name="Cui X.M."/>
            <person name="Yuan T.T."/>
            <person name="Jiang B.G."/>
            <person name="Yang W.F."/>
            <person name="Lam T.T."/>
            <person name="Chang Q.C."/>
            <person name="Ding S.J."/>
            <person name="Wang X.J."/>
            <person name="Zhu J.G."/>
            <person name="Ruan X.D."/>
            <person name="Zhao L."/>
            <person name="Wei J.T."/>
            <person name="Ye R.Z."/>
            <person name="Que T.C."/>
            <person name="Du C.H."/>
            <person name="Zhou Y.H."/>
            <person name="Cheng J.X."/>
            <person name="Dai P.F."/>
            <person name="Guo W.B."/>
            <person name="Han X.H."/>
            <person name="Huang E.J."/>
            <person name="Li L.F."/>
            <person name="Wei W."/>
            <person name="Gao Y.C."/>
            <person name="Liu J.Z."/>
            <person name="Shao H.Z."/>
            <person name="Wang X."/>
            <person name="Wang C.C."/>
            <person name="Yang T.C."/>
            <person name="Huo Q.B."/>
            <person name="Li W."/>
            <person name="Chen H.Y."/>
            <person name="Chen S.E."/>
            <person name="Zhou L.G."/>
            <person name="Ni X.B."/>
            <person name="Tian J.H."/>
            <person name="Sheng Y."/>
            <person name="Liu T."/>
            <person name="Pan Y.S."/>
            <person name="Xia L.Y."/>
            <person name="Li J."/>
            <person name="Zhao F."/>
            <person name="Cao W.C."/>
        </authorList>
    </citation>
    <scope>NUCLEOTIDE SEQUENCE [LARGE SCALE GENOMIC DNA]</scope>
    <source>
        <strain evidence="1">Iper-2018</strain>
    </source>
</reference>
<evidence type="ECO:0000313" key="1">
    <source>
        <dbReference type="EMBL" id="KAG0429786.1"/>
    </source>
</evidence>
<sequence>MEYSFIDPARLQSRPEEGTGLRADRADPDDPSWVTKSRLRDRKSRQQDRTYSRITSFDYEEDAARLEKIKTLHLPGLKLEVEAYLTRPAGTCRGIIHGIRQGLDNGTTQRRTRAGKTKVLGARRLGKSQSALVTFLGNRSQAEQKLEKEVQALMEENTRLRKEAGKTETSKQQAIPPPQTTLGDVYFKLIRELKEKIQQMQQQMQMFLTGMQTLESKSNKWLERLEMRNSQELKRRRPRGTTERLLELRVHNTFEELANAQIGVQIRRLGGTDSGRWLFDKLGLANPNAASLQQIELDDHIQTGVRTSRIWRNFNPSRDAERRMARSEALARTWDSRPGTLYVDAAGPVSGVATAADRWSFSKCLRDIRLARKRFPAPHKSLSKEGEHILRRLQTNTFLTPGKLHTWYPDRYALAACPWCGWKKADKYHMVWACENNEETSQCEASEEEWYAALASVKQQLLVRRAKAAQASGVLE</sequence>
<name>A0AC60QAJ8_IXOPE</name>